<reference evidence="8" key="1">
    <citation type="submission" date="2020-06" db="EMBL/GenBank/DDBJ databases">
        <title>Stable isotope informed genome-resolved metagenomics uncovers potential trophic interactions in rhizosphere soil.</title>
        <authorList>
            <person name="Starr E.P."/>
            <person name="Shi S."/>
            <person name="Blazewicz S.J."/>
            <person name="Koch B.J."/>
            <person name="Probst A.J."/>
            <person name="Hungate B.A."/>
            <person name="Pett-Ridge J."/>
            <person name="Firestone M.K."/>
            <person name="Banfield J.F."/>
        </authorList>
    </citation>
    <scope>NUCLEOTIDE SEQUENCE</scope>
    <source>
        <strain evidence="8">YM_69_17</strain>
    </source>
</reference>
<feature type="domain" description="Thiamine pyrophosphate enzyme N-terminal TPP-binding" evidence="7">
    <location>
        <begin position="35"/>
        <end position="146"/>
    </location>
</feature>
<dbReference type="SUPFAM" id="SSF52467">
    <property type="entry name" value="DHS-like NAD/FAD-binding domain"/>
    <property type="match status" value="1"/>
</dbReference>
<dbReference type="AlphaFoldDB" id="A0A952FMS7"/>
<dbReference type="Gene3D" id="3.40.50.970">
    <property type="match status" value="2"/>
</dbReference>
<evidence type="ECO:0000256" key="1">
    <source>
        <dbReference type="ARBA" id="ARBA00007812"/>
    </source>
</evidence>
<dbReference type="CDD" id="cd00568">
    <property type="entry name" value="TPP_enzymes"/>
    <property type="match status" value="1"/>
</dbReference>
<keyword evidence="2 3" id="KW-0786">Thiamine pyrophosphate</keyword>
<dbReference type="GO" id="GO:0000287">
    <property type="term" value="F:magnesium ion binding"/>
    <property type="evidence" value="ECO:0007669"/>
    <property type="project" value="InterPro"/>
</dbReference>
<dbReference type="GO" id="GO:0009097">
    <property type="term" value="P:isoleucine biosynthetic process"/>
    <property type="evidence" value="ECO:0007669"/>
    <property type="project" value="TreeGrafter"/>
</dbReference>
<accession>A0A952FMS7</accession>
<dbReference type="CDD" id="cd07035">
    <property type="entry name" value="TPP_PYR_POX_like"/>
    <property type="match status" value="1"/>
</dbReference>
<feature type="domain" description="Thiamine pyrophosphate enzyme central" evidence="5">
    <location>
        <begin position="232"/>
        <end position="376"/>
    </location>
</feature>
<dbReference type="EMBL" id="JAEKLZ010000160">
    <property type="protein sequence ID" value="MBW8725089.1"/>
    <property type="molecule type" value="Genomic_DNA"/>
</dbReference>
<dbReference type="GO" id="GO:0030976">
    <property type="term" value="F:thiamine pyrophosphate binding"/>
    <property type="evidence" value="ECO:0007669"/>
    <property type="project" value="InterPro"/>
</dbReference>
<evidence type="ECO:0000259" key="7">
    <source>
        <dbReference type="Pfam" id="PF02776"/>
    </source>
</evidence>
<dbReference type="PANTHER" id="PTHR18968">
    <property type="entry name" value="THIAMINE PYROPHOSPHATE ENZYMES"/>
    <property type="match status" value="1"/>
</dbReference>
<dbReference type="PANTHER" id="PTHR18968:SF167">
    <property type="entry name" value="ACETOLACTATE SYNTHASE LARGE SUBUNIT ILVB2-RELATED"/>
    <property type="match status" value="1"/>
</dbReference>
<dbReference type="Gene3D" id="3.40.50.1220">
    <property type="entry name" value="TPP-binding domain"/>
    <property type="match status" value="1"/>
</dbReference>
<feature type="region of interest" description="Disordered" evidence="4">
    <location>
        <begin position="1"/>
        <end position="33"/>
    </location>
</feature>
<evidence type="ECO:0000259" key="5">
    <source>
        <dbReference type="Pfam" id="PF00205"/>
    </source>
</evidence>
<evidence type="ECO:0000256" key="4">
    <source>
        <dbReference type="SAM" id="MobiDB-lite"/>
    </source>
</evidence>
<dbReference type="SUPFAM" id="SSF52518">
    <property type="entry name" value="Thiamin diphosphate-binding fold (THDP-binding)"/>
    <property type="match status" value="2"/>
</dbReference>
<dbReference type="PROSITE" id="PS00187">
    <property type="entry name" value="TPP_ENZYMES"/>
    <property type="match status" value="1"/>
</dbReference>
<evidence type="ECO:0000256" key="2">
    <source>
        <dbReference type="ARBA" id="ARBA00023052"/>
    </source>
</evidence>
<dbReference type="Pfam" id="PF02776">
    <property type="entry name" value="TPP_enzyme_N"/>
    <property type="match status" value="1"/>
</dbReference>
<protein>
    <submittedName>
        <fullName evidence="8">Thiamine pyrophosphate-binding protein</fullName>
    </submittedName>
</protein>
<dbReference type="Pfam" id="PF00205">
    <property type="entry name" value="TPP_enzyme_M"/>
    <property type="match status" value="1"/>
</dbReference>
<dbReference type="GO" id="GO:0050660">
    <property type="term" value="F:flavin adenine dinucleotide binding"/>
    <property type="evidence" value="ECO:0007669"/>
    <property type="project" value="TreeGrafter"/>
</dbReference>
<dbReference type="InterPro" id="IPR029061">
    <property type="entry name" value="THDP-binding"/>
</dbReference>
<proteinExistence type="inferred from homology"/>
<organism evidence="8 9">
    <name type="scientific">Inquilinus limosus</name>
    <dbReference type="NCBI Taxonomy" id="171674"/>
    <lineage>
        <taxon>Bacteria</taxon>
        <taxon>Pseudomonadati</taxon>
        <taxon>Pseudomonadota</taxon>
        <taxon>Alphaproteobacteria</taxon>
        <taxon>Rhodospirillales</taxon>
        <taxon>Rhodospirillaceae</taxon>
        <taxon>Inquilinus</taxon>
    </lineage>
</organism>
<dbReference type="Pfam" id="PF02775">
    <property type="entry name" value="TPP_enzyme_C"/>
    <property type="match status" value="1"/>
</dbReference>
<dbReference type="GO" id="GO:0005948">
    <property type="term" value="C:acetolactate synthase complex"/>
    <property type="evidence" value="ECO:0007669"/>
    <property type="project" value="TreeGrafter"/>
</dbReference>
<feature type="domain" description="Thiamine pyrophosphate enzyme TPP-binding" evidence="6">
    <location>
        <begin position="445"/>
        <end position="596"/>
    </location>
</feature>
<evidence type="ECO:0000259" key="6">
    <source>
        <dbReference type="Pfam" id="PF02775"/>
    </source>
</evidence>
<sequence>MPDDDFDRRAPEAGGIDESYPEPEPPPDEAPAPRTVSQLLLDYLRLEGVRYIFGIPGGGVMYLLDELRLRQDEFTYIITRHEAGAAYMADGLHRVTGGLGVVLVTTGPGATNTLTGSLTAQAGHSAVLTITGEVAARHVGKGYLQHGIGGTLDVGAVFRHAVQSSHTISSPDNFRTLFTQALRDALAVPFQSTHVSLPVDVGNQVPQPSFPFPDAPARYRSTPGFGDQARTRQALDLLRAADRPVILLGNGTRFALQGDRLDRFTAFVERFAIPVMTSPDGKGLFPESHELALRNYGLAGSLWARQYLRAPDGGPAHDALLVLGSQLAGLTTNNWNPILAPRGPLIQVDANPSVIGRAYPVELGVVAELGRFIDDLCELAGEAEPDAAAVEKRRAGLRRFKAANPPWFEPAKRDAGTVPILPQTAMTVIGEAMPAGSHIFIDCSNCVGWSLHELTIDPPTQIHYSLTMAPLGFAVCGVIGAKLGAPDRPCLAIAGDGAFLMHGTEVSTAAQYGIGAIWVVLDNNDLGMVSQGNDHFFPTPAEPSWTEYYGLGSPDLAAVSTGLGADACRVRDADGLRAALVRAIAQADERRRPQVIVLEIDRAEVPTYYRTLPPPA</sequence>
<dbReference type="InterPro" id="IPR011766">
    <property type="entry name" value="TPP_enzyme_TPP-bd"/>
</dbReference>
<evidence type="ECO:0000313" key="9">
    <source>
        <dbReference type="Proteomes" id="UP000700706"/>
    </source>
</evidence>
<comment type="caution">
    <text evidence="8">The sequence shown here is derived from an EMBL/GenBank/DDBJ whole genome shotgun (WGS) entry which is preliminary data.</text>
</comment>
<dbReference type="InterPro" id="IPR012001">
    <property type="entry name" value="Thiamin_PyroP_enz_TPP-bd_dom"/>
</dbReference>
<dbReference type="InterPro" id="IPR045229">
    <property type="entry name" value="TPP_enz"/>
</dbReference>
<dbReference type="GO" id="GO:0003984">
    <property type="term" value="F:acetolactate synthase activity"/>
    <property type="evidence" value="ECO:0007669"/>
    <property type="project" value="TreeGrafter"/>
</dbReference>
<dbReference type="InterPro" id="IPR029035">
    <property type="entry name" value="DHS-like_NAD/FAD-binding_dom"/>
</dbReference>
<feature type="compositionally biased region" description="Basic and acidic residues" evidence="4">
    <location>
        <begin position="1"/>
        <end position="11"/>
    </location>
</feature>
<dbReference type="InterPro" id="IPR000399">
    <property type="entry name" value="TPP-bd_CS"/>
</dbReference>
<gene>
    <name evidence="8" type="ORF">JF625_08055</name>
</gene>
<dbReference type="GO" id="GO:0009099">
    <property type="term" value="P:L-valine biosynthetic process"/>
    <property type="evidence" value="ECO:0007669"/>
    <property type="project" value="TreeGrafter"/>
</dbReference>
<evidence type="ECO:0000256" key="3">
    <source>
        <dbReference type="RuleBase" id="RU362132"/>
    </source>
</evidence>
<comment type="similarity">
    <text evidence="1 3">Belongs to the TPP enzyme family.</text>
</comment>
<name>A0A952FMS7_9PROT</name>
<dbReference type="InterPro" id="IPR012000">
    <property type="entry name" value="Thiamin_PyroP_enz_cen_dom"/>
</dbReference>
<evidence type="ECO:0000313" key="8">
    <source>
        <dbReference type="EMBL" id="MBW8725089.1"/>
    </source>
</evidence>
<dbReference type="Proteomes" id="UP000700706">
    <property type="component" value="Unassembled WGS sequence"/>
</dbReference>